<dbReference type="EMBL" id="AKHW03002337">
    <property type="protein sequence ID" value="KYO39208.1"/>
    <property type="molecule type" value="Genomic_DNA"/>
</dbReference>
<dbReference type="GO" id="GO:0005634">
    <property type="term" value="C:nucleus"/>
    <property type="evidence" value="ECO:0007669"/>
    <property type="project" value="TreeGrafter"/>
</dbReference>
<dbReference type="Pfam" id="PF15175">
    <property type="entry name" value="SPATA24"/>
    <property type="match status" value="1"/>
</dbReference>
<comment type="caution">
    <text evidence="1">The sequence shown here is derived from an EMBL/GenBank/DDBJ whole genome shotgun (WGS) entry which is preliminary data.</text>
</comment>
<dbReference type="PANTHER" id="PTHR35155">
    <property type="entry name" value="SPERMATOGENESIS-ASSOCIATED PROTEIN 24"/>
    <property type="match status" value="1"/>
</dbReference>
<proteinExistence type="predicted"/>
<gene>
    <name evidence="1" type="primary">SPATA24</name>
    <name evidence="1" type="ORF">Y1Q_0004843</name>
</gene>
<reference evidence="1 2" key="1">
    <citation type="journal article" date="2012" name="Genome Biol.">
        <title>Sequencing three crocodilian genomes to illuminate the evolution of archosaurs and amniotes.</title>
        <authorList>
            <person name="St John J.A."/>
            <person name="Braun E.L."/>
            <person name="Isberg S.R."/>
            <person name="Miles L.G."/>
            <person name="Chong A.Y."/>
            <person name="Gongora J."/>
            <person name="Dalzell P."/>
            <person name="Moran C."/>
            <person name="Bed'hom B."/>
            <person name="Abzhanov A."/>
            <person name="Burgess S.C."/>
            <person name="Cooksey A.M."/>
            <person name="Castoe T.A."/>
            <person name="Crawford N.G."/>
            <person name="Densmore L.D."/>
            <person name="Drew J.C."/>
            <person name="Edwards S.V."/>
            <person name="Faircloth B.C."/>
            <person name="Fujita M.K."/>
            <person name="Greenwold M.J."/>
            <person name="Hoffmann F.G."/>
            <person name="Howard J.M."/>
            <person name="Iguchi T."/>
            <person name="Janes D.E."/>
            <person name="Khan S.Y."/>
            <person name="Kohno S."/>
            <person name="de Koning A.J."/>
            <person name="Lance S.L."/>
            <person name="McCarthy F.M."/>
            <person name="McCormack J.E."/>
            <person name="Merchant M.E."/>
            <person name="Peterson D.G."/>
            <person name="Pollock D.D."/>
            <person name="Pourmand N."/>
            <person name="Raney B.J."/>
            <person name="Roessler K.A."/>
            <person name="Sanford J.R."/>
            <person name="Sawyer R.H."/>
            <person name="Schmidt C.J."/>
            <person name="Triplett E.W."/>
            <person name="Tuberville T.D."/>
            <person name="Venegas-Anaya M."/>
            <person name="Howard J.T."/>
            <person name="Jarvis E.D."/>
            <person name="Guillette L.J.Jr."/>
            <person name="Glenn T.C."/>
            <person name="Green R.E."/>
            <person name="Ray D.A."/>
        </authorList>
    </citation>
    <scope>NUCLEOTIDE SEQUENCE [LARGE SCALE GENOMIC DNA]</scope>
    <source>
        <strain evidence="1">KSC_2009_1</strain>
    </source>
</reference>
<organism evidence="1 2">
    <name type="scientific">Alligator mississippiensis</name>
    <name type="common">American alligator</name>
    <dbReference type="NCBI Taxonomy" id="8496"/>
    <lineage>
        <taxon>Eukaryota</taxon>
        <taxon>Metazoa</taxon>
        <taxon>Chordata</taxon>
        <taxon>Craniata</taxon>
        <taxon>Vertebrata</taxon>
        <taxon>Euteleostomi</taxon>
        <taxon>Archelosauria</taxon>
        <taxon>Archosauria</taxon>
        <taxon>Crocodylia</taxon>
        <taxon>Alligatoridae</taxon>
        <taxon>Alligatorinae</taxon>
        <taxon>Alligator</taxon>
    </lineage>
</organism>
<dbReference type="AlphaFoldDB" id="A0A151NQZ6"/>
<dbReference type="Proteomes" id="UP000050525">
    <property type="component" value="Unassembled WGS sequence"/>
</dbReference>
<dbReference type="PANTHER" id="PTHR35155:SF1">
    <property type="entry name" value="SPERMATOGENESIS-ASSOCIATED PROTEIN 24"/>
    <property type="match status" value="1"/>
</dbReference>
<evidence type="ECO:0000313" key="1">
    <source>
        <dbReference type="EMBL" id="KYO39208.1"/>
    </source>
</evidence>
<protein>
    <submittedName>
        <fullName evidence="1">Spermatogenesis-associated protein 24</fullName>
    </submittedName>
</protein>
<dbReference type="STRING" id="8496.A0A151NQZ6"/>
<sequence length="192" mass="21993">MAAGPGALAFRQLRDVAAAQEALIERLLRRERGGAGRAEQHEVLARRLAKEEEEHGKTKMLLVKESEKLQFALGEIEVLSKQLERERRVFEKTLASVKSKALKESTKKDKLISKCNEIEHHILKQEDILNGKENEIKALQHFITRQKQVLKSQTLLQSRQRIGPLKTGLMKQTFILRVFVWNLVQGKSARQP</sequence>
<evidence type="ECO:0000313" key="2">
    <source>
        <dbReference type="Proteomes" id="UP000050525"/>
    </source>
</evidence>
<name>A0A151NQZ6_ALLMI</name>
<dbReference type="GO" id="GO:0005737">
    <property type="term" value="C:cytoplasm"/>
    <property type="evidence" value="ECO:0007669"/>
    <property type="project" value="TreeGrafter"/>
</dbReference>
<keyword evidence="2" id="KW-1185">Reference proteome</keyword>
<accession>A0A151NQZ6</accession>
<dbReference type="GO" id="GO:0003677">
    <property type="term" value="F:DNA binding"/>
    <property type="evidence" value="ECO:0007669"/>
    <property type="project" value="TreeGrafter"/>
</dbReference>
<dbReference type="InterPro" id="IPR029176">
    <property type="entry name" value="SPATA24"/>
</dbReference>